<dbReference type="InterPro" id="IPR011047">
    <property type="entry name" value="Quinoprotein_ADH-like_sf"/>
</dbReference>
<dbReference type="Proteomes" id="UP000261480">
    <property type="component" value="Unplaced"/>
</dbReference>
<reference evidence="8" key="2">
    <citation type="submission" date="2025-09" db="UniProtKB">
        <authorList>
            <consortium name="Ensembl"/>
        </authorList>
    </citation>
    <scope>IDENTIFICATION</scope>
</reference>
<keyword evidence="9" id="KW-1185">Reference proteome</keyword>
<accession>A0A3B3YKD1</accession>
<dbReference type="InterPro" id="IPR015943">
    <property type="entry name" value="WD40/YVTN_repeat-like_dom_sf"/>
</dbReference>
<dbReference type="Pfam" id="PF23123">
    <property type="entry name" value="WDR72_alpha-sol"/>
    <property type="match status" value="1"/>
</dbReference>
<protein>
    <recommendedName>
        <fullName evidence="7">WDR72-like alpha-solenoid domain-containing protein</fullName>
    </recommendedName>
</protein>
<evidence type="ECO:0000256" key="5">
    <source>
        <dbReference type="SAM" id="Coils"/>
    </source>
</evidence>
<dbReference type="STRING" id="48701.ENSPMEP00000027829"/>
<feature type="region of interest" description="Disordered" evidence="6">
    <location>
        <begin position="885"/>
        <end position="916"/>
    </location>
</feature>
<feature type="domain" description="WDR72-like alpha-solenoid" evidence="7">
    <location>
        <begin position="955"/>
        <end position="990"/>
    </location>
</feature>
<reference evidence="8" key="1">
    <citation type="submission" date="2025-08" db="UniProtKB">
        <authorList>
            <consortium name="Ensembl"/>
        </authorList>
    </citation>
    <scope>IDENTIFICATION</scope>
</reference>
<dbReference type="Pfam" id="PF00400">
    <property type="entry name" value="WD40"/>
    <property type="match status" value="5"/>
</dbReference>
<dbReference type="SMART" id="SM00320">
    <property type="entry name" value="WD40"/>
    <property type="match status" value="8"/>
</dbReference>
<evidence type="ECO:0000256" key="3">
    <source>
        <dbReference type="ARBA" id="ARBA00022737"/>
    </source>
</evidence>
<proteinExistence type="predicted"/>
<evidence type="ECO:0000256" key="1">
    <source>
        <dbReference type="ARBA" id="ARBA00022553"/>
    </source>
</evidence>
<feature type="coiled-coil region" evidence="5">
    <location>
        <begin position="730"/>
        <end position="762"/>
    </location>
</feature>
<dbReference type="Ensembl" id="ENSPMET00000031038.1">
    <property type="protein sequence ID" value="ENSPMEP00000027829.1"/>
    <property type="gene ID" value="ENSPMEG00000012565.1"/>
</dbReference>
<dbReference type="PANTHER" id="PTHR44099:SF3">
    <property type="entry name" value="WD REPEAT-CONTAINING PROTEIN 7"/>
    <property type="match status" value="1"/>
</dbReference>
<organism evidence="8 9">
    <name type="scientific">Poecilia mexicana</name>
    <dbReference type="NCBI Taxonomy" id="48701"/>
    <lineage>
        <taxon>Eukaryota</taxon>
        <taxon>Metazoa</taxon>
        <taxon>Chordata</taxon>
        <taxon>Craniata</taxon>
        <taxon>Vertebrata</taxon>
        <taxon>Euteleostomi</taxon>
        <taxon>Actinopterygii</taxon>
        <taxon>Neopterygii</taxon>
        <taxon>Teleostei</taxon>
        <taxon>Neoteleostei</taxon>
        <taxon>Acanthomorphata</taxon>
        <taxon>Ovalentaria</taxon>
        <taxon>Atherinomorphae</taxon>
        <taxon>Cyprinodontiformes</taxon>
        <taxon>Poeciliidae</taxon>
        <taxon>Poeciliinae</taxon>
        <taxon>Poecilia</taxon>
    </lineage>
</organism>
<dbReference type="FunFam" id="2.130.10.10:FF:000247">
    <property type="entry name" value="WD repeat-containing protein 72"/>
    <property type="match status" value="1"/>
</dbReference>
<keyword evidence="1" id="KW-0597">Phosphoprotein</keyword>
<evidence type="ECO:0000313" key="8">
    <source>
        <dbReference type="Ensembl" id="ENSPMEP00000027829.1"/>
    </source>
</evidence>
<feature type="region of interest" description="Disordered" evidence="6">
    <location>
        <begin position="1002"/>
        <end position="1034"/>
    </location>
</feature>
<name>A0A3B3YKD1_9TELE</name>
<feature type="repeat" description="WD" evidence="4">
    <location>
        <begin position="447"/>
        <end position="494"/>
    </location>
</feature>
<keyword evidence="3" id="KW-0677">Repeat</keyword>
<dbReference type="InterPro" id="IPR001680">
    <property type="entry name" value="WD40_rpt"/>
</dbReference>
<dbReference type="Gene3D" id="2.130.10.10">
    <property type="entry name" value="YVTN repeat-like/Quinoprotein amine dehydrogenase"/>
    <property type="match status" value="3"/>
</dbReference>
<feature type="repeat" description="WD" evidence="4">
    <location>
        <begin position="543"/>
        <end position="584"/>
    </location>
</feature>
<evidence type="ECO:0000256" key="6">
    <source>
        <dbReference type="SAM" id="MobiDB-lite"/>
    </source>
</evidence>
<evidence type="ECO:0000256" key="2">
    <source>
        <dbReference type="ARBA" id="ARBA00022574"/>
    </source>
</evidence>
<dbReference type="PROSITE" id="PS50082">
    <property type="entry name" value="WD_REPEATS_2"/>
    <property type="match status" value="4"/>
</dbReference>
<evidence type="ECO:0000313" key="9">
    <source>
        <dbReference type="Proteomes" id="UP000261480"/>
    </source>
</evidence>
<sequence>MSGNNLVLPIVLWGRTAPTHCISSLLVMDDFTTIITGCHDGQICLWDMTPELQICPRAMLFGHTASITCLSKASASSDKQYIVSASESGEMCLWDVNDGRCIEFTKLACAHTGIQFYLFTIGTQKEGRLLCNGHYPEILVVDATSLEVLYSLVSKISPDWISSMSIIRSHRTQEDTVVAVSVTGILKVWMITAEVSKMQDLDPVFEEESKPIYCQGCQSISFCSFTQSSLLVVCSKYWRVFDAGDYSLLCSVPSDSDQSWTGGEFISADKVIIWTEDGCSYIYKLPASCQSASEHFRSDVGRTKEGSIPPLIYSIAERSDKQLLICPPVTRFFFGRREPFHKLLIQGDSAGRLSLWSLQMSSTISLQEAFDKLTPVSSGIIDQLSILPNKQQPIKVTASVYIPSQGRLVCGREDGSIVLVPATQTAIVQLLQGEHMLRRGWPPHRTLRGHRNKVTCVLYPYQVSPRYDQRSLVSGGVDFSVIVWDIFTGEMKHIFCVHGGEISQLIVPPENCSTRVQHCVCSVASDHSVGLLSLRERKCIMLASRHLFPIQVIKWRPADDYLVVGCSDGSVYVWQMDTGALDRCVMGITAVEILNACDELAPATVDALSHSAVNLKQAMTRRSLAALKNMAQHKLQTLATNLLAADNADKGNLPKYSHNALVVQAMKTNLTDPDMHVLFFDVEALIIQLLTEEAQRPNPTLVSPETLQKSQAGADKGGSFLANKIFKQVKETMKETIKEHLLDEDEEEEEEMRRREEKSKSLSLLEYNLTMDTAKLFMSCLHAWGLNEQLDGICLERLGMLRPHCPISFGLISRGGHMSLMLPTFKSLLRQLSLATGLKLALSDIVGKGTYGVSRAVTTQHLLSAISLANTLMGMTNATFVGEHMKKAPARPPRPGGTPESPRRTPAAPPQPSNPALQAQIKQGWSQLAAMHCVMLPDLLGLDKYRPPLLEMLARRWQDRCLEVREAAQALLLAELRRIGQSGRKDTIDAWAPYLPQYVDTVSSPGTATETPPQAPPPPEAQPVETKAPEEEMDVTDDDITAGKALTFLLLQPPSPKLPAHSTIRRTAIDLIGRGFTVWEPYMDVSAVLMGLLELCADAEKQLANVTMGLPLNPPADSARSARHALSLIATARPPAFITTIAREVHRHNAAQANSQSQQNVHTTTLARAKTEILRVIDILIEKMPGDVVDLLVEVMDIIMYCIEGSLVKKKGLQECFPAISLNVQLYEVMSSLPPQAFILKGLLFPLQNIHGHKGPITAVSFAPDGRYLATYSNADSHICFWQMNTSLLGSIGMLNSAPQLRCIKTYQVPPVQPASPGSQNHLKLARLIWTSNRNVILMAHDGKEHRFMV</sequence>
<evidence type="ECO:0000259" key="7">
    <source>
        <dbReference type="Pfam" id="PF23123"/>
    </source>
</evidence>
<dbReference type="SUPFAM" id="SSF50978">
    <property type="entry name" value="WD40 repeat-like"/>
    <property type="match status" value="1"/>
</dbReference>
<dbReference type="PROSITE" id="PS00678">
    <property type="entry name" value="WD_REPEATS_1"/>
    <property type="match status" value="1"/>
</dbReference>
<feature type="repeat" description="WD" evidence="4">
    <location>
        <begin position="60"/>
        <end position="104"/>
    </location>
</feature>
<dbReference type="SUPFAM" id="SSF50998">
    <property type="entry name" value="Quinoprotein alcohol dehydrogenase-like"/>
    <property type="match status" value="1"/>
</dbReference>
<dbReference type="InterPro" id="IPR036322">
    <property type="entry name" value="WD40_repeat_dom_sf"/>
</dbReference>
<dbReference type="PROSITE" id="PS50294">
    <property type="entry name" value="WD_REPEATS_REGION"/>
    <property type="match status" value="1"/>
</dbReference>
<dbReference type="InterPro" id="IPR049916">
    <property type="entry name" value="WDR72-like"/>
</dbReference>
<keyword evidence="2 4" id="KW-0853">WD repeat</keyword>
<feature type="repeat" description="WD" evidence="4">
    <location>
        <begin position="1250"/>
        <end position="1286"/>
    </location>
</feature>
<dbReference type="GO" id="GO:0005737">
    <property type="term" value="C:cytoplasm"/>
    <property type="evidence" value="ECO:0007669"/>
    <property type="project" value="TreeGrafter"/>
</dbReference>
<evidence type="ECO:0000256" key="4">
    <source>
        <dbReference type="PROSITE-ProRule" id="PRU00221"/>
    </source>
</evidence>
<keyword evidence="5" id="KW-0175">Coiled coil</keyword>
<dbReference type="InterPro" id="IPR019775">
    <property type="entry name" value="WD40_repeat_CS"/>
</dbReference>
<dbReference type="InterPro" id="IPR057848">
    <property type="entry name" value="WDR72_alpha-sol"/>
</dbReference>
<dbReference type="PANTHER" id="PTHR44099">
    <property type="entry name" value="RABCONNECTIN-3B, ISOFORM A"/>
    <property type="match status" value="1"/>
</dbReference>